<dbReference type="EMBL" id="CP045835">
    <property type="protein sequence ID" value="QGG50898.1"/>
    <property type="molecule type" value="Genomic_DNA"/>
</dbReference>
<evidence type="ECO:0000313" key="3">
    <source>
        <dbReference type="Proteomes" id="UP000373269"/>
    </source>
</evidence>
<dbReference type="InterPro" id="IPR002575">
    <property type="entry name" value="Aminoglycoside_PTrfase"/>
</dbReference>
<dbReference type="Gene3D" id="3.90.1200.10">
    <property type="match status" value="1"/>
</dbReference>
<evidence type="ECO:0000313" key="2">
    <source>
        <dbReference type="EMBL" id="QGG50898.1"/>
    </source>
</evidence>
<dbReference type="PANTHER" id="PTHR41283">
    <property type="entry name" value="AMINOGLYCOSIDE PHOSPHOTRANSFERASE"/>
    <property type="match status" value="1"/>
</dbReference>
<gene>
    <name evidence="2" type="ORF">GDS87_07965</name>
</gene>
<dbReference type="SUPFAM" id="SSF56112">
    <property type="entry name" value="Protein kinase-like (PK-like)"/>
    <property type="match status" value="1"/>
</dbReference>
<evidence type="ECO:0000259" key="1">
    <source>
        <dbReference type="Pfam" id="PF01636"/>
    </source>
</evidence>
<accession>A0ABX6D7Z0</accession>
<name>A0ABX6D7Z0_9BACI</name>
<dbReference type="PANTHER" id="PTHR41283:SF1">
    <property type="entry name" value="AMINOGLYCOSIDE PHOSPHOTRANSFERASE DOMAIN-CONTAINING PROTEIN"/>
    <property type="match status" value="1"/>
</dbReference>
<dbReference type="InterPro" id="IPR011009">
    <property type="entry name" value="Kinase-like_dom_sf"/>
</dbReference>
<proteinExistence type="predicted"/>
<organism evidence="2 3">
    <name type="scientific">Lysinibacillus pakistanensis</name>
    <dbReference type="NCBI Taxonomy" id="759811"/>
    <lineage>
        <taxon>Bacteria</taxon>
        <taxon>Bacillati</taxon>
        <taxon>Bacillota</taxon>
        <taxon>Bacilli</taxon>
        <taxon>Bacillales</taxon>
        <taxon>Bacillaceae</taxon>
        <taxon>Lysinibacillus</taxon>
    </lineage>
</organism>
<feature type="domain" description="Aminoglycoside phosphotransferase" evidence="1">
    <location>
        <begin position="21"/>
        <end position="247"/>
    </location>
</feature>
<dbReference type="Pfam" id="PF01636">
    <property type="entry name" value="APH"/>
    <property type="match status" value="1"/>
</dbReference>
<dbReference type="Proteomes" id="UP000373269">
    <property type="component" value="Chromosome"/>
</dbReference>
<sequence length="314" mass="36731">MTLLIESVIDHISSLKGYSSIKKVEKGYSPDEKYIVTVGQNQYFIRLFDIQYHGKRTIEFSLLQALEKQGVQTHKAIECNLLIEANLSVMVLSYIEGYPADEFILNLSDVAQFNIGLAAGKELRKIHQLHAHAPQTMHWEEAQRKKFSFYLNEYKKGSYQLPKEHKILNFIENNFHLLKDRPITLLHDDFHLGHIIVQNNLYNGVIDFNGYDFGDPYHDFYNLSLFSRRHSIPFCIGQINGYFTESPDDTFWRIYALYAAMNIISTIVWTKKYDDQSFDDALERIHLILEDHDYFNLDQPLWYKSKSVDNVTGL</sequence>
<protein>
    <submittedName>
        <fullName evidence="2">Phosphotransferase</fullName>
    </submittedName>
</protein>
<reference evidence="2 3" key="1">
    <citation type="submission" date="2019-11" db="EMBL/GenBank/DDBJ databases">
        <title>Whole Genome Sequencing and Comparative Genomic Analyses of Lysinibacillus pakistanensis LZH-9, a Halotolerant Strain with Excellent COD Removal Capability.</title>
        <authorList>
            <person name="Zhou H."/>
        </authorList>
    </citation>
    <scope>NUCLEOTIDE SEQUENCE [LARGE SCALE GENOMIC DNA]</scope>
    <source>
        <strain evidence="2 3">LZH-9</strain>
    </source>
</reference>
<keyword evidence="3" id="KW-1185">Reference proteome</keyword>